<reference evidence="1 2" key="1">
    <citation type="journal article" date="2013" name="Genome Announc.">
        <title>The Draft Genome Sequence of Sphingomonas paucimobilis Strain HER1398 (Proteobacteria), Host to the Giant PAU Phage, Indicates That It Is a Member of the Genus Sphingobacterium (Bacteroidetes).</title>
        <authorList>
            <person name="White R.A.III."/>
            <person name="Suttle C.A."/>
        </authorList>
    </citation>
    <scope>NUCLEOTIDE SEQUENCE [LARGE SCALE GENOMIC DNA]</scope>
    <source>
        <strain evidence="1 2">HER1398</strain>
    </source>
</reference>
<name>U2J9R3_9SPHI</name>
<protein>
    <submittedName>
        <fullName evidence="1">Uncharacterized protein</fullName>
    </submittedName>
</protein>
<comment type="caution">
    <text evidence="1">The sequence shown here is derived from an EMBL/GenBank/DDBJ whole genome shotgun (WGS) entry which is preliminary data.</text>
</comment>
<gene>
    <name evidence="1" type="ORF">M472_11545</name>
</gene>
<proteinExistence type="predicted"/>
<evidence type="ECO:0000313" key="2">
    <source>
        <dbReference type="Proteomes" id="UP000016584"/>
    </source>
</evidence>
<dbReference type="PATRIC" id="fig|1346330.5.peg.2751"/>
<dbReference type="STRING" id="1346330.M472_11545"/>
<dbReference type="AlphaFoldDB" id="U2J9R3"/>
<organism evidence="1 2">
    <name type="scientific">Sphingobacterium paucimobilis HER1398</name>
    <dbReference type="NCBI Taxonomy" id="1346330"/>
    <lineage>
        <taxon>Bacteria</taxon>
        <taxon>Pseudomonadati</taxon>
        <taxon>Bacteroidota</taxon>
        <taxon>Sphingobacteriia</taxon>
        <taxon>Sphingobacteriales</taxon>
        <taxon>Sphingobacteriaceae</taxon>
        <taxon>Sphingobacterium</taxon>
    </lineage>
</organism>
<evidence type="ECO:0000313" key="1">
    <source>
        <dbReference type="EMBL" id="ERJ59408.1"/>
    </source>
</evidence>
<sequence>MYTPKNGITMEPVLLINITIESIHASLDNPLNESVYARNIFTWLFLINKSQSHSYPPKSTKIYALHLLSNRKGKNKGLNH</sequence>
<dbReference type="EMBL" id="ATDL01000015">
    <property type="protein sequence ID" value="ERJ59408.1"/>
    <property type="molecule type" value="Genomic_DNA"/>
</dbReference>
<accession>U2J9R3</accession>
<dbReference type="Proteomes" id="UP000016584">
    <property type="component" value="Unassembled WGS sequence"/>
</dbReference>
<keyword evidence="2" id="KW-1185">Reference proteome</keyword>